<gene>
    <name evidence="1" type="ORF">OCGS_0449</name>
</gene>
<dbReference type="Proteomes" id="UP000006765">
    <property type="component" value="Unassembled WGS sequence"/>
</dbReference>
<name>K2HRH4_9RHOB</name>
<keyword evidence="2" id="KW-1185">Reference proteome</keyword>
<comment type="caution">
    <text evidence="1">The sequence shown here is derived from an EMBL/GenBank/DDBJ whole genome shotgun (WGS) entry which is preliminary data.</text>
</comment>
<dbReference type="AlphaFoldDB" id="K2HRH4"/>
<protein>
    <submittedName>
        <fullName evidence="1">Uncharacterized protein</fullName>
    </submittedName>
</protein>
<reference evidence="1 2" key="1">
    <citation type="journal article" date="2012" name="J. Bacteriol.">
        <title>Draft Genome Sequence of Oceaniovalibus guishaninsula JLT2003T.</title>
        <authorList>
            <person name="Tang K."/>
            <person name="Liu K."/>
            <person name="Jiao N."/>
        </authorList>
    </citation>
    <scope>NUCLEOTIDE SEQUENCE [LARGE SCALE GENOMIC DNA]</scope>
    <source>
        <strain evidence="1 2">JLT2003</strain>
    </source>
</reference>
<evidence type="ECO:0000313" key="1">
    <source>
        <dbReference type="EMBL" id="EKE45359.1"/>
    </source>
</evidence>
<sequence>MIHDCHGMTFKVGSGKHEDRIDALNLFRRRSQGEATWSLLKGHLYGFHSPNAAQAAEYHIIEHARKRGFGTKDHSEFIAGIDMKDLAALFVEAVKVGIAKDAEFAGVRNDDAIEA</sequence>
<evidence type="ECO:0000313" key="2">
    <source>
        <dbReference type="Proteomes" id="UP000006765"/>
    </source>
</evidence>
<organism evidence="1 2">
    <name type="scientific">Oceaniovalibus guishaninsula JLT2003</name>
    <dbReference type="NCBI Taxonomy" id="1231392"/>
    <lineage>
        <taxon>Bacteria</taxon>
        <taxon>Pseudomonadati</taxon>
        <taxon>Pseudomonadota</taxon>
        <taxon>Alphaproteobacteria</taxon>
        <taxon>Rhodobacterales</taxon>
        <taxon>Roseobacteraceae</taxon>
        <taxon>Oceaniovalibus</taxon>
    </lineage>
</organism>
<dbReference type="EMBL" id="AMGO01000007">
    <property type="protein sequence ID" value="EKE45359.1"/>
    <property type="molecule type" value="Genomic_DNA"/>
</dbReference>
<accession>K2HRH4</accession>
<proteinExistence type="predicted"/>